<keyword evidence="2" id="KW-1185">Reference proteome</keyword>
<evidence type="ECO:0000313" key="2">
    <source>
        <dbReference type="Proteomes" id="UP000638188"/>
    </source>
</evidence>
<name>A0ABQ1P994_9GAMM</name>
<proteinExistence type="predicted"/>
<sequence length="111" mass="12433">MAEAYIMQKGNEVAIDELVGQYPSYQWRIWTRRYSEELGNEVLSASSFFLDVPEEILFFAPAIGDGKLDALVEELNARAGWDGAIQKWQSRRLRALIAELPLPTPGPVGHG</sequence>
<comment type="caution">
    <text evidence="1">The sequence shown here is derived from an EMBL/GenBank/DDBJ whole genome shotgun (WGS) entry which is preliminary data.</text>
</comment>
<protein>
    <submittedName>
        <fullName evidence="1">Uncharacterized protein</fullName>
    </submittedName>
</protein>
<gene>
    <name evidence="1" type="ORF">GCM10007418_09390</name>
</gene>
<evidence type="ECO:0000313" key="1">
    <source>
        <dbReference type="EMBL" id="GGC91886.1"/>
    </source>
</evidence>
<reference evidence="2" key="1">
    <citation type="journal article" date="2019" name="Int. J. Syst. Evol. Microbiol.">
        <title>The Global Catalogue of Microorganisms (GCM) 10K type strain sequencing project: providing services to taxonomists for standard genome sequencing and annotation.</title>
        <authorList>
            <consortium name="The Broad Institute Genomics Platform"/>
            <consortium name="The Broad Institute Genome Sequencing Center for Infectious Disease"/>
            <person name="Wu L."/>
            <person name="Ma J."/>
        </authorList>
    </citation>
    <scope>NUCLEOTIDE SEQUENCE [LARGE SCALE GENOMIC DNA]</scope>
    <source>
        <strain evidence="2">CGMCC 1.12482</strain>
    </source>
</reference>
<accession>A0ABQ1P994</accession>
<organism evidence="1 2">
    <name type="scientific">Halopseudomonas salina</name>
    <dbReference type="NCBI Taxonomy" id="1323744"/>
    <lineage>
        <taxon>Bacteria</taxon>
        <taxon>Pseudomonadati</taxon>
        <taxon>Pseudomonadota</taxon>
        <taxon>Gammaproteobacteria</taxon>
        <taxon>Pseudomonadales</taxon>
        <taxon>Pseudomonadaceae</taxon>
        <taxon>Halopseudomonas</taxon>
    </lineage>
</organism>
<dbReference type="EMBL" id="BMFF01000002">
    <property type="protein sequence ID" value="GGC91886.1"/>
    <property type="molecule type" value="Genomic_DNA"/>
</dbReference>
<dbReference type="Proteomes" id="UP000638188">
    <property type="component" value="Unassembled WGS sequence"/>
</dbReference>